<feature type="active site" description="Electrophile" evidence="9">
    <location>
        <position position="117"/>
    </location>
</feature>
<dbReference type="Pfam" id="PF00121">
    <property type="entry name" value="TIM"/>
    <property type="match status" value="1"/>
</dbReference>
<evidence type="ECO:0000256" key="4">
    <source>
        <dbReference type="ARBA" id="ARBA00019397"/>
    </source>
</evidence>
<keyword evidence="12" id="KW-1185">Reference proteome</keyword>
<reference evidence="11" key="1">
    <citation type="submission" date="2023-08" db="EMBL/GenBank/DDBJ databases">
        <title>Nitrogen cycling bacteria in agricultural field soils.</title>
        <authorList>
            <person name="Jang J."/>
        </authorList>
    </citation>
    <scope>NUCLEOTIDE SEQUENCE</scope>
    <source>
        <strain evidence="11">PS3-36</strain>
    </source>
</reference>
<dbReference type="InterPro" id="IPR020861">
    <property type="entry name" value="Triosephosphate_isomerase_AS"/>
</dbReference>
<dbReference type="InterPro" id="IPR035990">
    <property type="entry name" value="TIM_sf"/>
</dbReference>
<comment type="catalytic activity">
    <reaction evidence="9 10">
        <text>D-glyceraldehyde 3-phosphate = dihydroxyacetone phosphate</text>
        <dbReference type="Rhea" id="RHEA:18585"/>
        <dbReference type="ChEBI" id="CHEBI:57642"/>
        <dbReference type="ChEBI" id="CHEBI:59776"/>
        <dbReference type="EC" id="5.3.1.1"/>
    </reaction>
</comment>
<comment type="subcellular location">
    <subcellularLocation>
        <location evidence="9 10">Cytoplasm</location>
    </subcellularLocation>
</comment>
<dbReference type="PANTHER" id="PTHR21139:SF42">
    <property type="entry name" value="TRIOSEPHOSPHATE ISOMERASE"/>
    <property type="match status" value="1"/>
</dbReference>
<keyword evidence="9" id="KW-0597">Phosphoprotein</keyword>
<feature type="binding site" evidence="9">
    <location>
        <position position="231"/>
    </location>
    <ligand>
        <name>substrate</name>
    </ligand>
</feature>
<gene>
    <name evidence="9 11" type="primary">tpiA</name>
    <name evidence="11" type="ORF">RCG21_19570</name>
</gene>
<protein>
    <recommendedName>
        <fullName evidence="4 9">Triosephosphate isomerase</fullName>
        <shortName evidence="9">TIM</shortName>
        <shortName evidence="9">TPI</shortName>
        <ecNumber evidence="3 9">5.3.1.1</ecNumber>
    </recommendedName>
    <alternativeName>
        <fullName evidence="9">Triose-phosphate isomerase</fullName>
    </alternativeName>
</protein>
<evidence type="ECO:0000256" key="7">
    <source>
        <dbReference type="ARBA" id="ARBA00023152"/>
    </source>
</evidence>
<dbReference type="CDD" id="cd00311">
    <property type="entry name" value="TIM"/>
    <property type="match status" value="1"/>
</dbReference>
<feature type="binding site" evidence="9">
    <location>
        <position position="192"/>
    </location>
    <ligand>
        <name>substrate</name>
    </ligand>
</feature>
<keyword evidence="7 9" id="KW-0324">Glycolysis</keyword>
<evidence type="ECO:0000256" key="3">
    <source>
        <dbReference type="ARBA" id="ARBA00011940"/>
    </source>
</evidence>
<dbReference type="InterPro" id="IPR022896">
    <property type="entry name" value="TrioseP_Isoase_bac/euk"/>
</dbReference>
<dbReference type="GO" id="GO:0046166">
    <property type="term" value="P:glyceraldehyde-3-phosphate biosynthetic process"/>
    <property type="evidence" value="ECO:0007669"/>
    <property type="project" value="TreeGrafter"/>
</dbReference>
<dbReference type="GO" id="GO:0019563">
    <property type="term" value="P:glycerol catabolic process"/>
    <property type="evidence" value="ECO:0007669"/>
    <property type="project" value="TreeGrafter"/>
</dbReference>
<dbReference type="NCBIfam" id="TIGR00419">
    <property type="entry name" value="tim"/>
    <property type="match status" value="1"/>
</dbReference>
<evidence type="ECO:0000313" key="12">
    <source>
        <dbReference type="Proteomes" id="UP001178888"/>
    </source>
</evidence>
<dbReference type="Gene3D" id="3.20.20.70">
    <property type="entry name" value="Aldolase class I"/>
    <property type="match status" value="1"/>
</dbReference>
<dbReference type="GO" id="GO:0006096">
    <property type="term" value="P:glycolytic process"/>
    <property type="evidence" value="ECO:0007669"/>
    <property type="project" value="UniProtKB-UniRule"/>
</dbReference>
<dbReference type="GO" id="GO:0006094">
    <property type="term" value="P:gluconeogenesis"/>
    <property type="evidence" value="ECO:0007669"/>
    <property type="project" value="UniProtKB-UniRule"/>
</dbReference>
<feature type="binding site" evidence="9">
    <location>
        <begin position="252"/>
        <end position="253"/>
    </location>
    <ligand>
        <name>substrate</name>
    </ligand>
</feature>
<keyword evidence="8 9" id="KW-0413">Isomerase</keyword>
<evidence type="ECO:0000256" key="9">
    <source>
        <dbReference type="HAMAP-Rule" id="MF_00147"/>
    </source>
</evidence>
<comment type="subunit">
    <text evidence="9 10">Homodimer.</text>
</comment>
<feature type="modified residue" description="Phosphoserine" evidence="9">
    <location>
        <position position="231"/>
    </location>
</feature>
<comment type="pathway">
    <text evidence="9 10">Carbohydrate biosynthesis; gluconeogenesis.</text>
</comment>
<dbReference type="EC" id="5.3.1.1" evidence="3 9"/>
<dbReference type="PANTHER" id="PTHR21139">
    <property type="entry name" value="TRIOSEPHOSPHATE ISOMERASE"/>
    <property type="match status" value="1"/>
</dbReference>
<dbReference type="GO" id="GO:0005829">
    <property type="term" value="C:cytosol"/>
    <property type="evidence" value="ECO:0007669"/>
    <property type="project" value="TreeGrafter"/>
</dbReference>
<name>A0AA90TW01_9BACI</name>
<dbReference type="RefSeq" id="WP_308913656.1">
    <property type="nucleotide sequence ID" value="NZ_JAVGVR010000001.1"/>
</dbReference>
<keyword evidence="5 9" id="KW-0312">Gluconeogenesis</keyword>
<keyword evidence="6 9" id="KW-0963">Cytoplasm</keyword>
<dbReference type="AlphaFoldDB" id="A0AA90TW01"/>
<dbReference type="PROSITE" id="PS00171">
    <property type="entry name" value="TIM_1"/>
    <property type="match status" value="1"/>
</dbReference>
<evidence type="ECO:0000256" key="10">
    <source>
        <dbReference type="RuleBase" id="RU363013"/>
    </source>
</evidence>
<evidence type="ECO:0000256" key="8">
    <source>
        <dbReference type="ARBA" id="ARBA00023235"/>
    </source>
</evidence>
<dbReference type="FunFam" id="3.20.20.70:FF:000016">
    <property type="entry name" value="Triosephosphate isomerase"/>
    <property type="match status" value="1"/>
</dbReference>
<feature type="binding site" evidence="9">
    <location>
        <begin position="33"/>
        <end position="35"/>
    </location>
    <ligand>
        <name>substrate</name>
    </ligand>
</feature>
<evidence type="ECO:0000313" key="11">
    <source>
        <dbReference type="EMBL" id="MDQ6598528.1"/>
    </source>
</evidence>
<dbReference type="InterPro" id="IPR000652">
    <property type="entry name" value="Triosephosphate_isomerase"/>
</dbReference>
<sequence>MEPSIENYIKNLVRDAILHLQFRNERQTYVVANWKMNKTIAEATEFFQKLKGRQDVKVVVCPPAPMLYPVQLMIKQIKKPIGLGGQNVHWEEKGAYTGEISTGMLKDVGCEYAIIGHSERRQYFLEDDATINRKVKKAIKAGIIPILCVGETLEEKNLLQTEQVLSRQLFGALKGIDMSQLIIAYEPVWAIGTGQSATADLAEQTHAYIRSVLKQLVGHRAETISILYGGSVNGENAADFRSMPNIDGVLVGGASLNASSFDEIIDVFAKGVPNI</sequence>
<dbReference type="SUPFAM" id="SSF51351">
    <property type="entry name" value="Triosephosphate isomerase (TIM)"/>
    <property type="match status" value="1"/>
</dbReference>
<evidence type="ECO:0000256" key="2">
    <source>
        <dbReference type="ARBA" id="ARBA00007422"/>
    </source>
</evidence>
<proteinExistence type="inferred from homology"/>
<dbReference type="PROSITE" id="PS51440">
    <property type="entry name" value="TIM_2"/>
    <property type="match status" value="1"/>
</dbReference>
<comment type="function">
    <text evidence="9">Involved in the gluconeogenesis. Catalyzes stereospecifically the conversion of dihydroxyacetone phosphate (DHAP) to D-glyceraldehyde-3-phosphate (G3P).</text>
</comment>
<dbReference type="InterPro" id="IPR013785">
    <property type="entry name" value="Aldolase_TIM"/>
</dbReference>
<evidence type="ECO:0000256" key="6">
    <source>
        <dbReference type="ARBA" id="ARBA00022490"/>
    </source>
</evidence>
<organism evidence="11 12">
    <name type="scientific">Bacillus salipaludis</name>
    <dbReference type="NCBI Taxonomy" id="2547811"/>
    <lineage>
        <taxon>Bacteria</taxon>
        <taxon>Bacillati</taxon>
        <taxon>Bacillota</taxon>
        <taxon>Bacilli</taxon>
        <taxon>Bacillales</taxon>
        <taxon>Bacillaceae</taxon>
        <taxon>Bacillus</taxon>
    </lineage>
</organism>
<evidence type="ECO:0000256" key="1">
    <source>
        <dbReference type="ARBA" id="ARBA00004680"/>
    </source>
</evidence>
<accession>A0AA90TW01</accession>
<dbReference type="HAMAP" id="MF_00147_B">
    <property type="entry name" value="TIM_B"/>
    <property type="match status" value="1"/>
</dbReference>
<dbReference type="GO" id="GO:0004807">
    <property type="term" value="F:triose-phosphate isomerase activity"/>
    <property type="evidence" value="ECO:0007669"/>
    <property type="project" value="UniProtKB-UniRule"/>
</dbReference>
<feature type="active site" description="Proton acceptor" evidence="9">
    <location>
        <position position="186"/>
    </location>
</feature>
<comment type="caution">
    <text evidence="11">The sequence shown here is derived from an EMBL/GenBank/DDBJ whole genome shotgun (WGS) entry which is preliminary data.</text>
</comment>
<comment type="similarity">
    <text evidence="2 9 10">Belongs to the triosephosphate isomerase family.</text>
</comment>
<evidence type="ECO:0000256" key="5">
    <source>
        <dbReference type="ARBA" id="ARBA00022432"/>
    </source>
</evidence>
<comment type="pathway">
    <text evidence="1 9 10">Carbohydrate degradation; glycolysis; D-glyceraldehyde 3-phosphate from glycerone phosphate: step 1/1.</text>
</comment>
<dbReference type="Proteomes" id="UP001178888">
    <property type="component" value="Unassembled WGS sequence"/>
</dbReference>
<dbReference type="EMBL" id="JAVGVR010000001">
    <property type="protein sequence ID" value="MDQ6598528.1"/>
    <property type="molecule type" value="Genomic_DNA"/>
</dbReference>